<evidence type="ECO:0000256" key="1">
    <source>
        <dbReference type="ARBA" id="ARBA00001947"/>
    </source>
</evidence>
<evidence type="ECO:0000256" key="2">
    <source>
        <dbReference type="ARBA" id="ARBA00005988"/>
    </source>
</evidence>
<comment type="similarity">
    <text evidence="2 3">Belongs to the peptidase M14 family.</text>
</comment>
<organism evidence="5 6">
    <name type="scientific">Varanus komodoensis</name>
    <name type="common">Komodo dragon</name>
    <dbReference type="NCBI Taxonomy" id="61221"/>
    <lineage>
        <taxon>Eukaryota</taxon>
        <taxon>Metazoa</taxon>
        <taxon>Chordata</taxon>
        <taxon>Craniata</taxon>
        <taxon>Vertebrata</taxon>
        <taxon>Euteleostomi</taxon>
        <taxon>Lepidosauria</taxon>
        <taxon>Squamata</taxon>
        <taxon>Bifurcata</taxon>
        <taxon>Unidentata</taxon>
        <taxon>Episquamata</taxon>
        <taxon>Toxicofera</taxon>
        <taxon>Anguimorpha</taxon>
        <taxon>Paleoanguimorpha</taxon>
        <taxon>Varanoidea</taxon>
        <taxon>Varanidae</taxon>
        <taxon>Varanus</taxon>
    </lineage>
</organism>
<dbReference type="GO" id="GO:0006508">
    <property type="term" value="P:proteolysis"/>
    <property type="evidence" value="ECO:0007669"/>
    <property type="project" value="InterPro"/>
</dbReference>
<dbReference type="InterPro" id="IPR050821">
    <property type="entry name" value="Cytosolic_carboxypeptidase"/>
</dbReference>
<comment type="cofactor">
    <cofactor evidence="1">
        <name>Zn(2+)</name>
        <dbReference type="ChEBI" id="CHEBI:29105"/>
    </cofactor>
</comment>
<dbReference type="PROSITE" id="PS52035">
    <property type="entry name" value="PEPTIDASE_M14"/>
    <property type="match status" value="1"/>
</dbReference>
<dbReference type="GO" id="GO:0004181">
    <property type="term" value="F:metallocarboxypeptidase activity"/>
    <property type="evidence" value="ECO:0007669"/>
    <property type="project" value="InterPro"/>
</dbReference>
<dbReference type="SUPFAM" id="SSF53187">
    <property type="entry name" value="Zn-dependent exopeptidases"/>
    <property type="match status" value="1"/>
</dbReference>
<dbReference type="Gene3D" id="3.40.630.10">
    <property type="entry name" value="Zn peptidases"/>
    <property type="match status" value="1"/>
</dbReference>
<evidence type="ECO:0000313" key="5">
    <source>
        <dbReference type="Ensembl" id="ENSVKKP00000000616.1"/>
    </source>
</evidence>
<evidence type="ECO:0000256" key="3">
    <source>
        <dbReference type="PROSITE-ProRule" id="PRU01379"/>
    </source>
</evidence>
<evidence type="ECO:0000259" key="4">
    <source>
        <dbReference type="PROSITE" id="PS52035"/>
    </source>
</evidence>
<reference evidence="5" key="1">
    <citation type="submission" date="2025-08" db="UniProtKB">
        <authorList>
            <consortium name="Ensembl"/>
        </authorList>
    </citation>
    <scope>IDENTIFICATION</scope>
</reference>
<dbReference type="GO" id="GO:0008270">
    <property type="term" value="F:zinc ion binding"/>
    <property type="evidence" value="ECO:0007669"/>
    <property type="project" value="InterPro"/>
</dbReference>
<name>A0A8D2IPI3_VARKO</name>
<sequence>MKVQNLKNQYRNGTATTAAGAHREQCYTLTFSIVFPHKEDVCYLAYHYPYTYSTMMVSRNPEKVFFRKQTLCHTLGGNPCPLVTITAMPETESDRPYVVLMARVHPGESNASWVMKGTLEFLLSSEPIADLLRHCFIFKVIPMLNPDGVINASNTNREGSSCPPEMTTNCWKYITINCPMHNFRKPAPFPFE</sequence>
<reference evidence="5" key="2">
    <citation type="submission" date="2025-09" db="UniProtKB">
        <authorList>
            <consortium name="Ensembl"/>
        </authorList>
    </citation>
    <scope>IDENTIFICATION</scope>
</reference>
<dbReference type="AlphaFoldDB" id="A0A8D2IPI3"/>
<comment type="caution">
    <text evidence="3">Lacks conserved residue(s) required for the propagation of feature annotation.</text>
</comment>
<evidence type="ECO:0000313" key="6">
    <source>
        <dbReference type="Proteomes" id="UP000694545"/>
    </source>
</evidence>
<protein>
    <recommendedName>
        <fullName evidence="4">Peptidase M14 domain-containing protein</fullName>
    </recommendedName>
</protein>
<proteinExistence type="inferred from homology"/>
<dbReference type="Proteomes" id="UP000694545">
    <property type="component" value="Unplaced"/>
</dbReference>
<dbReference type="InterPro" id="IPR000834">
    <property type="entry name" value="Peptidase_M14"/>
</dbReference>
<dbReference type="Pfam" id="PF00246">
    <property type="entry name" value="Peptidase_M14"/>
    <property type="match status" value="1"/>
</dbReference>
<accession>A0A8D2IPI3</accession>
<dbReference type="PANTHER" id="PTHR12756">
    <property type="entry name" value="CYTOSOLIC CARBOXYPEPTIDASE"/>
    <property type="match status" value="1"/>
</dbReference>
<keyword evidence="6" id="KW-1185">Reference proteome</keyword>
<dbReference type="Ensembl" id="ENSVKKT00000000641.1">
    <property type="protein sequence ID" value="ENSVKKP00000000616.1"/>
    <property type="gene ID" value="ENSVKKG00000000544.1"/>
</dbReference>
<dbReference type="PANTHER" id="PTHR12756:SF5">
    <property type="entry name" value="CYTOSOLIC CARBOXYPEPTIDASE 4"/>
    <property type="match status" value="1"/>
</dbReference>
<feature type="domain" description="Peptidase M14" evidence="4">
    <location>
        <begin position="42"/>
        <end position="192"/>
    </location>
</feature>